<gene>
    <name evidence="1" type="ordered locus">Tneu_0365</name>
</gene>
<proteinExistence type="predicted"/>
<dbReference type="Pfam" id="PF03013">
    <property type="entry name" value="Pyr_excise"/>
    <property type="match status" value="1"/>
</dbReference>
<evidence type="ECO:0008006" key="3">
    <source>
        <dbReference type="Google" id="ProtNLM"/>
    </source>
</evidence>
<dbReference type="Proteomes" id="UP000001694">
    <property type="component" value="Chromosome"/>
</dbReference>
<dbReference type="KEGG" id="tne:Tneu_0365"/>
<dbReference type="InterPro" id="IPR004260">
    <property type="entry name" value="Pyr-dimer_DNA_glycosylase"/>
</dbReference>
<evidence type="ECO:0000313" key="1">
    <source>
        <dbReference type="EMBL" id="ACB39315.1"/>
    </source>
</evidence>
<dbReference type="GeneID" id="6164946"/>
<organism evidence="1 2">
    <name type="scientific">Pyrobaculum neutrophilum (strain DSM 2338 / JCM 9278 / NBRC 100436 / V24Sta)</name>
    <name type="common">Thermoproteus neutrophilus</name>
    <dbReference type="NCBI Taxonomy" id="444157"/>
    <lineage>
        <taxon>Archaea</taxon>
        <taxon>Thermoproteota</taxon>
        <taxon>Thermoprotei</taxon>
        <taxon>Thermoproteales</taxon>
        <taxon>Thermoproteaceae</taxon>
        <taxon>Pyrobaculum</taxon>
    </lineage>
</organism>
<dbReference type="EMBL" id="CP001014">
    <property type="protein sequence ID" value="ACB39315.1"/>
    <property type="molecule type" value="Genomic_DNA"/>
</dbReference>
<dbReference type="eggNOG" id="arCOG05626">
    <property type="taxonomic scope" value="Archaea"/>
</dbReference>
<reference evidence="1" key="1">
    <citation type="submission" date="2008-03" db="EMBL/GenBank/DDBJ databases">
        <title>Complete sequence of Thermoproteus neutrophilus V24Sta.</title>
        <authorList>
            <consortium name="US DOE Joint Genome Institute"/>
            <person name="Copeland A."/>
            <person name="Lucas S."/>
            <person name="Lapidus A."/>
            <person name="Glavina del Rio T."/>
            <person name="Dalin E."/>
            <person name="Tice H."/>
            <person name="Bruce D."/>
            <person name="Goodwin L."/>
            <person name="Pitluck S."/>
            <person name="Sims D."/>
            <person name="Brettin T."/>
            <person name="Detter J.C."/>
            <person name="Han C."/>
            <person name="Kuske C.R."/>
            <person name="Schmutz J."/>
            <person name="Larimer F."/>
            <person name="Land M."/>
            <person name="Hauser L."/>
            <person name="Kyrpides N."/>
            <person name="Mikhailova N."/>
            <person name="Biddle J.F."/>
            <person name="Zhang Z."/>
            <person name="Fitz-Gibbon S.T."/>
            <person name="Lowe T.M."/>
            <person name="Saltikov C."/>
            <person name="House C.H."/>
            <person name="Richardson P."/>
        </authorList>
    </citation>
    <scope>NUCLEOTIDE SEQUENCE [LARGE SCALE GENOMIC DNA]</scope>
    <source>
        <strain evidence="1">V24Sta</strain>
    </source>
</reference>
<accession>B1YBT1</accession>
<evidence type="ECO:0000313" key="2">
    <source>
        <dbReference type="Proteomes" id="UP000001694"/>
    </source>
</evidence>
<dbReference type="STRING" id="444157.Tneu_0365"/>
<name>B1YBT1_PYRNV</name>
<keyword evidence="2" id="KW-1185">Reference proteome</keyword>
<sequence>MQIFRPYRDHARSAAFLDDKRLGKQRVEAKQVILAILRRRGVLRDGRRGWLNHPIVLMYDAGPYIDDLVAYFHAVVEEWRRRGRRNSLSLADVQHLIALLPSAPGTPITHTHEVEYRRVLLLKDPCHYLGKLTEEELAEVLETDPTPIPGVNTWIFQIWGRYRQFVEALRRGQVDCRGIFPRDR</sequence>
<protein>
    <recommendedName>
        <fullName evidence="3">Pyrimidine dimer DNA glycosylase</fullName>
    </recommendedName>
</protein>
<dbReference type="RefSeq" id="WP_012349735.1">
    <property type="nucleotide sequence ID" value="NC_010525.1"/>
</dbReference>
<dbReference type="OrthoDB" id="24328at2157"/>
<dbReference type="HOGENOM" id="CLU_1431695_0_0_2"/>
<dbReference type="AlphaFoldDB" id="B1YBT1"/>